<evidence type="ECO:0000259" key="2">
    <source>
        <dbReference type="PROSITE" id="PS50894"/>
    </source>
</evidence>
<reference evidence="3 4" key="1">
    <citation type="journal article" date="2021" name="Elife">
        <title>Chloroplast acquisition without the gene transfer in kleptoplastic sea slugs, Plakobranchus ocellatus.</title>
        <authorList>
            <person name="Maeda T."/>
            <person name="Takahashi S."/>
            <person name="Yoshida T."/>
            <person name="Shimamura S."/>
            <person name="Takaki Y."/>
            <person name="Nagai Y."/>
            <person name="Toyoda A."/>
            <person name="Suzuki Y."/>
            <person name="Arimoto A."/>
            <person name="Ishii H."/>
            <person name="Satoh N."/>
            <person name="Nishiyama T."/>
            <person name="Hasebe M."/>
            <person name="Maruyama T."/>
            <person name="Minagawa J."/>
            <person name="Obokata J."/>
            <person name="Shigenobu S."/>
        </authorList>
    </citation>
    <scope>NUCLEOTIDE SEQUENCE [LARGE SCALE GENOMIC DNA]</scope>
</reference>
<feature type="domain" description="HPt" evidence="2">
    <location>
        <begin position="10"/>
        <end position="103"/>
    </location>
</feature>
<dbReference type="CDD" id="cd00088">
    <property type="entry name" value="HPT"/>
    <property type="match status" value="1"/>
</dbReference>
<proteinExistence type="predicted"/>
<dbReference type="AlphaFoldDB" id="A0AAV4ESN6"/>
<gene>
    <name evidence="3" type="ORF">ElyMa_005497300</name>
</gene>
<dbReference type="GO" id="GO:0005886">
    <property type="term" value="C:plasma membrane"/>
    <property type="evidence" value="ECO:0007669"/>
    <property type="project" value="InterPro"/>
</dbReference>
<dbReference type="EMBL" id="BMAT01010964">
    <property type="protein sequence ID" value="GFR64062.1"/>
    <property type="molecule type" value="Genomic_DNA"/>
</dbReference>
<name>A0AAV4ESN6_9GAST</name>
<evidence type="ECO:0000313" key="3">
    <source>
        <dbReference type="EMBL" id="GFR64062.1"/>
    </source>
</evidence>
<keyword evidence="4" id="KW-1185">Reference proteome</keyword>
<keyword evidence="1" id="KW-0597">Phosphoprotein</keyword>
<evidence type="ECO:0000313" key="4">
    <source>
        <dbReference type="Proteomes" id="UP000762676"/>
    </source>
</evidence>
<organism evidence="3 4">
    <name type="scientific">Elysia marginata</name>
    <dbReference type="NCBI Taxonomy" id="1093978"/>
    <lineage>
        <taxon>Eukaryota</taxon>
        <taxon>Metazoa</taxon>
        <taxon>Spiralia</taxon>
        <taxon>Lophotrochozoa</taxon>
        <taxon>Mollusca</taxon>
        <taxon>Gastropoda</taxon>
        <taxon>Heterobranchia</taxon>
        <taxon>Euthyneura</taxon>
        <taxon>Panpulmonata</taxon>
        <taxon>Sacoglossa</taxon>
        <taxon>Placobranchoidea</taxon>
        <taxon>Plakobranchidae</taxon>
        <taxon>Elysia</taxon>
    </lineage>
</organism>
<dbReference type="SUPFAM" id="SSF47226">
    <property type="entry name" value="Histidine-containing phosphotransfer domain, HPT domain"/>
    <property type="match status" value="1"/>
</dbReference>
<sequence length="202" mass="22221">MEMLRDFFGDEGEIREVLAQFVETTDSDIQQLEQAIEERDIGQVAELAHRIKGASQVIGAADLVRAVGELEADARTHDDHCFDELYAALAETYRHGKAAQPEWIVNASLSTNTVSMNAIQPVDLPNGQVCELWLMLNGQEPVSLGILPKQGVKTIELEKSWRDQLAETPLVITVESPQGAPSGYQMGPVVNQGEWVPVNKSI</sequence>
<dbReference type="GO" id="GO:0000160">
    <property type="term" value="P:phosphorelay signal transduction system"/>
    <property type="evidence" value="ECO:0007669"/>
    <property type="project" value="InterPro"/>
</dbReference>
<dbReference type="InterPro" id="IPR036641">
    <property type="entry name" value="HPT_dom_sf"/>
</dbReference>
<dbReference type="Gene3D" id="1.20.120.160">
    <property type="entry name" value="HPT domain"/>
    <property type="match status" value="1"/>
</dbReference>
<dbReference type="Pfam" id="PF01627">
    <property type="entry name" value="Hpt"/>
    <property type="match status" value="1"/>
</dbReference>
<dbReference type="PROSITE" id="PS50894">
    <property type="entry name" value="HPT"/>
    <property type="match status" value="1"/>
</dbReference>
<dbReference type="InterPro" id="IPR008207">
    <property type="entry name" value="Sig_transdc_His_kin_Hpt_dom"/>
</dbReference>
<accession>A0AAV4ESN6</accession>
<comment type="caution">
    <text evidence="3">The sequence shown here is derived from an EMBL/GenBank/DDBJ whole genome shotgun (WGS) entry which is preliminary data.</text>
</comment>
<protein>
    <submittedName>
        <fullName evidence="3">Anti-sigma-K factor RskA</fullName>
    </submittedName>
</protein>
<dbReference type="Proteomes" id="UP000762676">
    <property type="component" value="Unassembled WGS sequence"/>
</dbReference>
<evidence type="ECO:0000256" key="1">
    <source>
        <dbReference type="PROSITE-ProRule" id="PRU00110"/>
    </source>
</evidence>
<feature type="modified residue" description="Phosphohistidine" evidence="1">
    <location>
        <position position="49"/>
    </location>
</feature>
<dbReference type="SMART" id="SM00073">
    <property type="entry name" value="HPT"/>
    <property type="match status" value="1"/>
</dbReference>